<reference evidence="2 3" key="1">
    <citation type="submission" date="2021-06" db="EMBL/GenBank/DDBJ databases">
        <authorList>
            <person name="Palmer J.M."/>
        </authorList>
    </citation>
    <scope>NUCLEOTIDE SEQUENCE [LARGE SCALE GENOMIC DNA]</scope>
    <source>
        <strain evidence="2 3">GA_2019</strain>
        <tissue evidence="2">Muscle</tissue>
    </source>
</reference>
<keyword evidence="3" id="KW-1185">Reference proteome</keyword>
<evidence type="ECO:0000313" key="3">
    <source>
        <dbReference type="Proteomes" id="UP001476798"/>
    </source>
</evidence>
<keyword evidence="1" id="KW-1133">Transmembrane helix</keyword>
<proteinExistence type="predicted"/>
<gene>
    <name evidence="2" type="ORF">GOODEAATRI_030799</name>
</gene>
<name>A0ABV0N5M2_9TELE</name>
<protein>
    <submittedName>
        <fullName evidence="2">Uncharacterized protein</fullName>
    </submittedName>
</protein>
<comment type="caution">
    <text evidence="2">The sequence shown here is derived from an EMBL/GenBank/DDBJ whole genome shotgun (WGS) entry which is preliminary data.</text>
</comment>
<feature type="transmembrane region" description="Helical" evidence="1">
    <location>
        <begin position="42"/>
        <end position="69"/>
    </location>
</feature>
<keyword evidence="1" id="KW-0472">Membrane</keyword>
<evidence type="ECO:0000256" key="1">
    <source>
        <dbReference type="SAM" id="Phobius"/>
    </source>
</evidence>
<keyword evidence="1" id="KW-0812">Transmembrane</keyword>
<dbReference type="EMBL" id="JAHRIO010024981">
    <property type="protein sequence ID" value="MEQ2166684.1"/>
    <property type="molecule type" value="Genomic_DNA"/>
</dbReference>
<accession>A0ABV0N5M2</accession>
<evidence type="ECO:0000313" key="2">
    <source>
        <dbReference type="EMBL" id="MEQ2166684.1"/>
    </source>
</evidence>
<sequence>MSLEPQQQFHYGDIMTIKILDQQNLKYKSQVSSQHLQRWFCIYPVLLGGATATFLCIFQITFCILLICISTNADGIMNGDEAATEDIRIHAAEHLKHAPQRSGGGGHKAITQD</sequence>
<dbReference type="Proteomes" id="UP001476798">
    <property type="component" value="Unassembled WGS sequence"/>
</dbReference>
<organism evidence="2 3">
    <name type="scientific">Goodea atripinnis</name>
    <dbReference type="NCBI Taxonomy" id="208336"/>
    <lineage>
        <taxon>Eukaryota</taxon>
        <taxon>Metazoa</taxon>
        <taxon>Chordata</taxon>
        <taxon>Craniata</taxon>
        <taxon>Vertebrata</taxon>
        <taxon>Euteleostomi</taxon>
        <taxon>Actinopterygii</taxon>
        <taxon>Neopterygii</taxon>
        <taxon>Teleostei</taxon>
        <taxon>Neoteleostei</taxon>
        <taxon>Acanthomorphata</taxon>
        <taxon>Ovalentaria</taxon>
        <taxon>Atherinomorphae</taxon>
        <taxon>Cyprinodontiformes</taxon>
        <taxon>Goodeidae</taxon>
        <taxon>Goodea</taxon>
    </lineage>
</organism>